<dbReference type="AlphaFoldDB" id="A0A1V9YU65"/>
<dbReference type="STRING" id="1202772.A0A1V9YU65"/>
<dbReference type="InterPro" id="IPR036770">
    <property type="entry name" value="Ankyrin_rpt-contain_sf"/>
</dbReference>
<dbReference type="Proteomes" id="UP000243579">
    <property type="component" value="Unassembled WGS sequence"/>
</dbReference>
<name>A0A1V9YU65_ACHHY</name>
<gene>
    <name evidence="4" type="ORF">ACHHYP_06327</name>
</gene>
<proteinExistence type="predicted"/>
<evidence type="ECO:0000313" key="4">
    <source>
        <dbReference type="EMBL" id="OQR89364.1"/>
    </source>
</evidence>
<dbReference type="PROSITE" id="PS50088">
    <property type="entry name" value="ANK_REPEAT"/>
    <property type="match status" value="3"/>
</dbReference>
<feature type="repeat" description="ANK" evidence="3">
    <location>
        <begin position="15"/>
        <end position="47"/>
    </location>
</feature>
<dbReference type="Pfam" id="PF12796">
    <property type="entry name" value="Ank_2"/>
    <property type="match status" value="1"/>
</dbReference>
<dbReference type="Gene3D" id="1.25.40.20">
    <property type="entry name" value="Ankyrin repeat-containing domain"/>
    <property type="match status" value="2"/>
</dbReference>
<accession>A0A1V9YU65</accession>
<dbReference type="PANTHER" id="PTHR24171">
    <property type="entry name" value="ANKYRIN REPEAT DOMAIN-CONTAINING PROTEIN 39-RELATED"/>
    <property type="match status" value="1"/>
</dbReference>
<dbReference type="SMART" id="SM00248">
    <property type="entry name" value="ANK"/>
    <property type="match status" value="4"/>
</dbReference>
<evidence type="ECO:0000256" key="1">
    <source>
        <dbReference type="ARBA" id="ARBA00022737"/>
    </source>
</evidence>
<keyword evidence="1" id="KW-0677">Repeat</keyword>
<comment type="caution">
    <text evidence="4">The sequence shown here is derived from an EMBL/GenBank/DDBJ whole genome shotgun (WGS) entry which is preliminary data.</text>
</comment>
<keyword evidence="5" id="KW-1185">Reference proteome</keyword>
<feature type="repeat" description="ANK" evidence="3">
    <location>
        <begin position="48"/>
        <end position="80"/>
    </location>
</feature>
<organism evidence="4 5">
    <name type="scientific">Achlya hypogyna</name>
    <name type="common">Oomycete</name>
    <name type="synonym">Protoachlya hypogyna</name>
    <dbReference type="NCBI Taxonomy" id="1202772"/>
    <lineage>
        <taxon>Eukaryota</taxon>
        <taxon>Sar</taxon>
        <taxon>Stramenopiles</taxon>
        <taxon>Oomycota</taxon>
        <taxon>Saprolegniomycetes</taxon>
        <taxon>Saprolegniales</taxon>
        <taxon>Achlyaceae</taxon>
        <taxon>Achlya</taxon>
    </lineage>
</organism>
<evidence type="ECO:0000313" key="5">
    <source>
        <dbReference type="Proteomes" id="UP000243579"/>
    </source>
</evidence>
<dbReference type="PRINTS" id="PR01415">
    <property type="entry name" value="ANKYRIN"/>
</dbReference>
<dbReference type="Pfam" id="PF00023">
    <property type="entry name" value="Ank"/>
    <property type="match status" value="1"/>
</dbReference>
<dbReference type="SUPFAM" id="SSF48403">
    <property type="entry name" value="Ankyrin repeat"/>
    <property type="match status" value="1"/>
</dbReference>
<sequence length="268" mass="28185">MAVPSNGRQLDIQQTGWSPLNIAASKGHVATVKALIQARANLNQINKNRSTPLYRASLKGHLEVVQMLLDAGADVNLANSDGWSPIHAAADEGVLSVVHALLAAGADFHRSNNVAQRLEAKADVALGANAKSHETTVRALDAAMQLVEAVPRGDESLVRDLLAQGVSSNAVNKDGQAPLHVAVSTEAPQVSCSGLLSERKAVEESMVQLLLNGGVAIDRRQKLRLLYDDPHALLINAGAALDCADNNGDTALHNAAIQSHITALNDIL</sequence>
<evidence type="ECO:0000256" key="3">
    <source>
        <dbReference type="PROSITE-ProRule" id="PRU00023"/>
    </source>
</evidence>
<reference evidence="4 5" key="1">
    <citation type="journal article" date="2014" name="Genome Biol. Evol.">
        <title>The secreted proteins of Achlya hypogyna and Thraustotheca clavata identify the ancestral oomycete secretome and reveal gene acquisitions by horizontal gene transfer.</title>
        <authorList>
            <person name="Misner I."/>
            <person name="Blouin N."/>
            <person name="Leonard G."/>
            <person name="Richards T.A."/>
            <person name="Lane C.E."/>
        </authorList>
    </citation>
    <scope>NUCLEOTIDE SEQUENCE [LARGE SCALE GENOMIC DNA]</scope>
    <source>
        <strain evidence="4 5">ATCC 48635</strain>
    </source>
</reference>
<feature type="repeat" description="ANK" evidence="3">
    <location>
        <begin position="81"/>
        <end position="113"/>
    </location>
</feature>
<keyword evidence="2 3" id="KW-0040">ANK repeat</keyword>
<dbReference type="EMBL" id="JNBR01000844">
    <property type="protein sequence ID" value="OQR89364.1"/>
    <property type="molecule type" value="Genomic_DNA"/>
</dbReference>
<dbReference type="OrthoDB" id="159630at2759"/>
<evidence type="ECO:0000256" key="2">
    <source>
        <dbReference type="ARBA" id="ARBA00023043"/>
    </source>
</evidence>
<dbReference type="PANTHER" id="PTHR24171:SF10">
    <property type="entry name" value="ANKYRIN REPEAT DOMAIN-CONTAINING PROTEIN 29-LIKE"/>
    <property type="match status" value="1"/>
</dbReference>
<dbReference type="PROSITE" id="PS50297">
    <property type="entry name" value="ANK_REP_REGION"/>
    <property type="match status" value="3"/>
</dbReference>
<protein>
    <submittedName>
        <fullName evidence="4">Serine/threonine-protein phosphatase 6 regulatory ankyrin repeat subunit A-like</fullName>
    </submittedName>
</protein>
<dbReference type="InterPro" id="IPR002110">
    <property type="entry name" value="Ankyrin_rpt"/>
</dbReference>